<protein>
    <submittedName>
        <fullName evidence="4">GTPase</fullName>
    </submittedName>
</protein>
<dbReference type="Pfam" id="PF12970">
    <property type="entry name" value="DUF3858"/>
    <property type="match status" value="1"/>
</dbReference>
<dbReference type="EMBL" id="JWTA01000004">
    <property type="protein sequence ID" value="KIC64190.1"/>
    <property type="molecule type" value="Genomic_DNA"/>
</dbReference>
<feature type="domain" description="DUF3857" evidence="2">
    <location>
        <begin position="54"/>
        <end position="213"/>
    </location>
</feature>
<evidence type="ECO:0000259" key="2">
    <source>
        <dbReference type="Pfam" id="PF12969"/>
    </source>
</evidence>
<accession>A0A0B4DIF4</accession>
<dbReference type="STRING" id="363331.RM51_05620"/>
<dbReference type="OrthoDB" id="8595007at2"/>
<evidence type="ECO:0000313" key="4">
    <source>
        <dbReference type="EMBL" id="KIC64190.1"/>
    </source>
</evidence>
<dbReference type="InterPro" id="IPR024618">
    <property type="entry name" value="DUF3857"/>
</dbReference>
<dbReference type="Gene3D" id="2.60.40.3140">
    <property type="match status" value="1"/>
</dbReference>
<organism evidence="4 5">
    <name type="scientific">Chryseobacterium taiwanense</name>
    <dbReference type="NCBI Taxonomy" id="363331"/>
    <lineage>
        <taxon>Bacteria</taxon>
        <taxon>Pseudomonadati</taxon>
        <taxon>Bacteroidota</taxon>
        <taxon>Flavobacteriia</taxon>
        <taxon>Flavobacteriales</taxon>
        <taxon>Weeksellaceae</taxon>
        <taxon>Chryseobacterium group</taxon>
        <taxon>Chryseobacterium</taxon>
    </lineage>
</organism>
<gene>
    <name evidence="4" type="ORF">RM51_05620</name>
</gene>
<proteinExistence type="predicted"/>
<dbReference type="Gene3D" id="3.10.620.30">
    <property type="match status" value="1"/>
</dbReference>
<feature type="signal peptide" evidence="1">
    <location>
        <begin position="1"/>
        <end position="25"/>
    </location>
</feature>
<dbReference type="AlphaFoldDB" id="A0A0B4DIF4"/>
<dbReference type="Proteomes" id="UP000031167">
    <property type="component" value="Unassembled WGS sequence"/>
</dbReference>
<sequence>MMKIFCIGALSMASLYFAQSFPASAIPENLKKNANAVIRKDLTTIQINSINDIKYQYTTVTTVLNKDGDEKAVIAIPYEKGDNISDVKVTLYDESGKKMKSYSKSDFGDFANNNQGTFYSNSRVLALSYTPTQYPYTVEFSYQIGEENTVFLPDFVPFRSTNVSLEEAEMKIINKSGIELKSKTYPSKYNYTSVVENDTTGEKTYMYKNVPAIDDAFLLPQPIKILPKVSFALTKFNLEGKQGSINNWGDFGSWYYNSILQPVSLSTPAIKAEVNALNLQGTTEEKVKKLYQYMQTKTRYIFVALGIGGWQPMLPDEVQKKGYGDCKGLTNYMKTLLDEAGIPSYYSVINSGSSPVSFDKEFPKMGGNHVILMIPTEKGNIWLENTSQQMAFNHLSYSTTDRNVLSIRKNGIELIETPSYSAEQSKEKQNLKIKINEDNSIVGEGNFSYTGIQYDNNLVLTNMDQKERNEIMKNSLNILNFEKIEMKNFINDKDNAIAKFDLDFKAHNYSKNAGSSIIFRAVPIYSNTIYKTEENRELPFELRQSFEDEYEINFTVPKNYKLDEIPENVTVNSEFGTYKLSFVKNGEELKVNRTIKINKGLYPKEKYNDYINFRKKTLNLDNSKILISKI</sequence>
<evidence type="ECO:0000256" key="1">
    <source>
        <dbReference type="SAM" id="SignalP"/>
    </source>
</evidence>
<feature type="domain" description="DUF3858" evidence="3">
    <location>
        <begin position="533"/>
        <end position="621"/>
    </location>
</feature>
<evidence type="ECO:0000313" key="5">
    <source>
        <dbReference type="Proteomes" id="UP000031167"/>
    </source>
</evidence>
<evidence type="ECO:0000259" key="3">
    <source>
        <dbReference type="Pfam" id="PF12970"/>
    </source>
</evidence>
<dbReference type="Gene3D" id="2.60.120.1130">
    <property type="match status" value="1"/>
</dbReference>
<dbReference type="Pfam" id="PF12969">
    <property type="entry name" value="DUF3857"/>
    <property type="match status" value="1"/>
</dbReference>
<dbReference type="InterPro" id="IPR024544">
    <property type="entry name" value="DUF3858"/>
</dbReference>
<keyword evidence="5" id="KW-1185">Reference proteome</keyword>
<feature type="chain" id="PRO_5002089084" evidence="1">
    <location>
        <begin position="26"/>
        <end position="630"/>
    </location>
</feature>
<name>A0A0B4DIF4_9FLAO</name>
<comment type="caution">
    <text evidence="4">The sequence shown here is derived from an EMBL/GenBank/DDBJ whole genome shotgun (WGS) entry which is preliminary data.</text>
</comment>
<keyword evidence="1" id="KW-0732">Signal</keyword>
<reference evidence="4 5" key="1">
    <citation type="submission" date="2014-12" db="EMBL/GenBank/DDBJ databases">
        <title>Genome sequencing of Chryseobacterium taiwanense TPW19.</title>
        <authorList>
            <person name="Tan P.W."/>
            <person name="Chan K.-G."/>
        </authorList>
    </citation>
    <scope>NUCLEOTIDE SEQUENCE [LARGE SCALE GENOMIC DNA]</scope>
    <source>
        <strain evidence="4 5">TPW19</strain>
    </source>
</reference>
<dbReference type="RefSeq" id="WP_039365987.1">
    <property type="nucleotide sequence ID" value="NZ_JWTA01000004.1"/>
</dbReference>